<keyword evidence="2 4" id="KW-0067">ATP-binding</keyword>
<keyword evidence="5" id="KW-1185">Reference proteome</keyword>
<dbReference type="CDD" id="cd03215">
    <property type="entry name" value="ABC_Carb_Monos_II"/>
    <property type="match status" value="1"/>
</dbReference>
<feature type="domain" description="ABC transporter" evidence="3">
    <location>
        <begin position="9"/>
        <end position="243"/>
    </location>
</feature>
<comment type="caution">
    <text evidence="4">The sequence shown here is derived from an EMBL/GenBank/DDBJ whole genome shotgun (WGS) entry which is preliminary data.</text>
</comment>
<protein>
    <submittedName>
        <fullName evidence="4">Sugar ABC transporter ATP-binding protein</fullName>
    </submittedName>
</protein>
<evidence type="ECO:0000313" key="4">
    <source>
        <dbReference type="EMBL" id="GIE01289.1"/>
    </source>
</evidence>
<dbReference type="Gene3D" id="3.40.50.300">
    <property type="entry name" value="P-loop containing nucleotide triphosphate hydrolases"/>
    <property type="match status" value="2"/>
</dbReference>
<reference evidence="4 5" key="1">
    <citation type="submission" date="2021-01" db="EMBL/GenBank/DDBJ databases">
        <title>Whole genome shotgun sequence of Actinoplanes durhamensis NBRC 14914.</title>
        <authorList>
            <person name="Komaki H."/>
            <person name="Tamura T."/>
        </authorList>
    </citation>
    <scope>NUCLEOTIDE SEQUENCE [LARGE SCALE GENOMIC DNA]</scope>
    <source>
        <strain evidence="4 5">NBRC 14914</strain>
    </source>
</reference>
<evidence type="ECO:0000256" key="2">
    <source>
        <dbReference type="ARBA" id="ARBA00022840"/>
    </source>
</evidence>
<dbReference type="Proteomes" id="UP000637628">
    <property type="component" value="Unassembled WGS sequence"/>
</dbReference>
<dbReference type="InterPro" id="IPR003439">
    <property type="entry name" value="ABC_transporter-like_ATP-bd"/>
</dbReference>
<dbReference type="InterPro" id="IPR003593">
    <property type="entry name" value="AAA+_ATPase"/>
</dbReference>
<accession>A0ABQ3YVB8</accession>
<feature type="domain" description="ABC transporter" evidence="3">
    <location>
        <begin position="260"/>
        <end position="504"/>
    </location>
</feature>
<name>A0ABQ3YVB8_9ACTN</name>
<evidence type="ECO:0000259" key="3">
    <source>
        <dbReference type="PROSITE" id="PS50893"/>
    </source>
</evidence>
<sequence>MTTDPGPALQLTGITKRFGAFVANDRIDLGIAWGEVHALLGENGAGKTTLMRIVTGLYQPDEGTMRLDGEPVTFRRPEQALRAGIGMVHQHFTLVPTLTELENLTMAPAFLPWANGRSAARRKAAEVERATGLRIEPDRLVADAAVGERQRLEIVKLLSRGARLLIFDEPSAALSPGEWDELAKLMRRLAGEGHAVVLISHKLSEVFAVADRWTVLRGGAVAGTGDIAGTTPAELVALMVGESLAPRRERTPATPGGPALVIEGLTVARDSGATALDEVGLEVRAGEIVGIAGVAGSGQSELVEAVLGIRPVAGGTIEIGGRRLERRTPEGFYAAGGALIPEDRHHVAVIGGMSLGENINLRALRHAPLARRGRIDIGAARVRARRLIEEYEVRATGEHQPMARLSGGNQQKAVLARELSTDPSLVIAVQPVRGLDVRATEFVYRRLTEHRDRGGAVLLISMDLDEVLALSDRIAVLAHGRVRGVLDAADATRAGIGSLMTSSEVTA</sequence>
<dbReference type="InterPro" id="IPR050107">
    <property type="entry name" value="ABC_carbohydrate_import_ATPase"/>
</dbReference>
<evidence type="ECO:0000256" key="1">
    <source>
        <dbReference type="ARBA" id="ARBA00022741"/>
    </source>
</evidence>
<dbReference type="CDD" id="cd03216">
    <property type="entry name" value="ABC_Carb_Monos_I"/>
    <property type="match status" value="1"/>
</dbReference>
<dbReference type="SMART" id="SM00382">
    <property type="entry name" value="AAA"/>
    <property type="match status" value="2"/>
</dbReference>
<proteinExistence type="predicted"/>
<dbReference type="PROSITE" id="PS50893">
    <property type="entry name" value="ABC_TRANSPORTER_2"/>
    <property type="match status" value="2"/>
</dbReference>
<dbReference type="RefSeq" id="WP_203726886.1">
    <property type="nucleotide sequence ID" value="NZ_BAAATX010000014.1"/>
</dbReference>
<dbReference type="SUPFAM" id="SSF52540">
    <property type="entry name" value="P-loop containing nucleoside triphosphate hydrolases"/>
    <property type="match status" value="2"/>
</dbReference>
<dbReference type="InterPro" id="IPR017871">
    <property type="entry name" value="ABC_transporter-like_CS"/>
</dbReference>
<dbReference type="PANTHER" id="PTHR43790">
    <property type="entry name" value="CARBOHYDRATE TRANSPORT ATP-BINDING PROTEIN MG119-RELATED"/>
    <property type="match status" value="1"/>
</dbReference>
<keyword evidence="1" id="KW-0547">Nucleotide-binding</keyword>
<dbReference type="EMBL" id="BOML01000021">
    <property type="protein sequence ID" value="GIE01289.1"/>
    <property type="molecule type" value="Genomic_DNA"/>
</dbReference>
<dbReference type="PROSITE" id="PS00211">
    <property type="entry name" value="ABC_TRANSPORTER_1"/>
    <property type="match status" value="1"/>
</dbReference>
<evidence type="ECO:0000313" key="5">
    <source>
        <dbReference type="Proteomes" id="UP000637628"/>
    </source>
</evidence>
<organism evidence="4 5">
    <name type="scientific">Paractinoplanes durhamensis</name>
    <dbReference type="NCBI Taxonomy" id="113563"/>
    <lineage>
        <taxon>Bacteria</taxon>
        <taxon>Bacillati</taxon>
        <taxon>Actinomycetota</taxon>
        <taxon>Actinomycetes</taxon>
        <taxon>Micromonosporales</taxon>
        <taxon>Micromonosporaceae</taxon>
        <taxon>Paractinoplanes</taxon>
    </lineage>
</organism>
<gene>
    <name evidence="4" type="ORF">Adu01nite_26390</name>
</gene>
<dbReference type="InterPro" id="IPR027417">
    <property type="entry name" value="P-loop_NTPase"/>
</dbReference>
<dbReference type="PANTHER" id="PTHR43790:SF4">
    <property type="entry name" value="GUANOSINE IMPORT ATP-BINDING PROTEIN NUPO"/>
    <property type="match status" value="1"/>
</dbReference>
<dbReference type="Pfam" id="PF00005">
    <property type="entry name" value="ABC_tran"/>
    <property type="match status" value="2"/>
</dbReference>
<dbReference type="GO" id="GO:0005524">
    <property type="term" value="F:ATP binding"/>
    <property type="evidence" value="ECO:0007669"/>
    <property type="project" value="UniProtKB-KW"/>
</dbReference>